<proteinExistence type="predicted"/>
<keyword evidence="1" id="KW-0472">Membrane</keyword>
<dbReference type="InterPro" id="IPR025961">
    <property type="entry name" value="Metal_resist"/>
</dbReference>
<evidence type="ECO:0000313" key="3">
    <source>
        <dbReference type="Proteomes" id="UP001144205"/>
    </source>
</evidence>
<keyword evidence="1" id="KW-1133">Transmembrane helix</keyword>
<keyword evidence="3" id="KW-1185">Reference proteome</keyword>
<protein>
    <recommendedName>
        <fullName evidence="4">Periplasmic heavy metal sensor</fullName>
    </recommendedName>
</protein>
<sequence length="179" mass="19863">MAGNTTQGTGASARPRRRWPTVLLAVSLTANLLVLGLVAGAHLRDDRDARRFPPPDRTMLSDSGFRPFFEAMPRDARNALGMALRDRGAVFAPDRDTLAAELREMLAVMRAEPYDPAALEALLTVQHDRVEARFAAGRSVLSEQIATMSPAERRAYADRIEDRFARALEHRPAPRSDRD</sequence>
<name>A0ABQ5LUF3_9RHOB</name>
<reference evidence="2" key="1">
    <citation type="journal article" date="2023" name="Int. J. Syst. Evol. Microbiol.">
        <title>Sinisalibacter aestuarii sp. nov., isolated from estuarine sediment of the Arakawa River.</title>
        <authorList>
            <person name="Arafat S.T."/>
            <person name="Hirano S."/>
            <person name="Sato A."/>
            <person name="Takeuchi K."/>
            <person name="Yasuda T."/>
            <person name="Terahara T."/>
            <person name="Hamada M."/>
            <person name="Kobayashi T."/>
        </authorList>
    </citation>
    <scope>NUCLEOTIDE SEQUENCE</scope>
    <source>
        <strain evidence="2">B-399</strain>
    </source>
</reference>
<organism evidence="2 3">
    <name type="scientific">Sinisalibacter aestuarii</name>
    <dbReference type="NCBI Taxonomy" id="2949426"/>
    <lineage>
        <taxon>Bacteria</taxon>
        <taxon>Pseudomonadati</taxon>
        <taxon>Pseudomonadota</taxon>
        <taxon>Alphaproteobacteria</taxon>
        <taxon>Rhodobacterales</taxon>
        <taxon>Roseobacteraceae</taxon>
        <taxon>Sinisalibacter</taxon>
    </lineage>
</organism>
<feature type="transmembrane region" description="Helical" evidence="1">
    <location>
        <begin position="22"/>
        <end position="43"/>
    </location>
</feature>
<dbReference type="Proteomes" id="UP001144205">
    <property type="component" value="Unassembled WGS sequence"/>
</dbReference>
<dbReference type="RefSeq" id="WP_281842643.1">
    <property type="nucleotide sequence ID" value="NZ_BROH01000007.1"/>
</dbReference>
<keyword evidence="1" id="KW-0812">Transmembrane</keyword>
<evidence type="ECO:0000313" key="2">
    <source>
        <dbReference type="EMBL" id="GKY88604.1"/>
    </source>
</evidence>
<comment type="caution">
    <text evidence="2">The sequence shown here is derived from an EMBL/GenBank/DDBJ whole genome shotgun (WGS) entry which is preliminary data.</text>
</comment>
<evidence type="ECO:0008006" key="4">
    <source>
        <dbReference type="Google" id="ProtNLM"/>
    </source>
</evidence>
<accession>A0ABQ5LUF3</accession>
<dbReference type="Pfam" id="PF13801">
    <property type="entry name" value="Metal_resist"/>
    <property type="match status" value="1"/>
</dbReference>
<evidence type="ECO:0000256" key="1">
    <source>
        <dbReference type="SAM" id="Phobius"/>
    </source>
</evidence>
<dbReference type="EMBL" id="BROH01000007">
    <property type="protein sequence ID" value="GKY88604.1"/>
    <property type="molecule type" value="Genomic_DNA"/>
</dbReference>
<gene>
    <name evidence="2" type="ORF">STA1M1_24730</name>
</gene>